<dbReference type="Pfam" id="PF16387">
    <property type="entry name" value="DUF4996"/>
    <property type="match status" value="1"/>
</dbReference>
<dbReference type="STRING" id="288992.SAMN04488522_102171"/>
<dbReference type="RefSeq" id="WP_073229898.1">
    <property type="nucleotide sequence ID" value="NZ_FQUQ01000002.1"/>
</dbReference>
<gene>
    <name evidence="2" type="ORF">SAMN04488522_102171</name>
</gene>
<feature type="domain" description="GP-PDE" evidence="1">
    <location>
        <begin position="37"/>
        <end position="287"/>
    </location>
</feature>
<protein>
    <submittedName>
        <fullName evidence="2">Glycerophosphoryl diester phosphodiesterase</fullName>
    </submittedName>
</protein>
<dbReference type="GO" id="GO:0006644">
    <property type="term" value="P:phospholipid metabolic process"/>
    <property type="evidence" value="ECO:0007669"/>
    <property type="project" value="TreeGrafter"/>
</dbReference>
<accession>A0A1M4Z4C2</accession>
<dbReference type="Pfam" id="PF03009">
    <property type="entry name" value="GDPD"/>
    <property type="match status" value="1"/>
</dbReference>
<reference evidence="3" key="1">
    <citation type="submission" date="2016-11" db="EMBL/GenBank/DDBJ databases">
        <authorList>
            <person name="Varghese N."/>
            <person name="Submissions S."/>
        </authorList>
    </citation>
    <scope>NUCLEOTIDE SEQUENCE [LARGE SCALE GENOMIC DNA]</scope>
    <source>
        <strain evidence="3">DSM 16990</strain>
    </source>
</reference>
<sequence length="294" mass="33660">MKKSLLIFILPVVLFSSCMVKKTSAGKQTLSRERKGVMVVSHRGDWRNAPENSLWAIRKAIAMGVDMVEIDLAMTKDSVLILMHDSTIDRTTTGKGRPGDFTYTELKAFYLKDGLGVPTQMPIPTLEQALDLAKDQAMLNLDKGFDYIKMVYPMVKARKMTDQVLFKGAQNYQQTRGKLGAVLDSIYYMPIIRLHKGEGMEAVLDFTKNYKPFGFEFTVGENEDHLIDFGALRKQGYHVWVNSLWPQHNAGHNDDLVLENQNVYQWFLDKKVNIIQTDRPQELLRFLKKNGQHQ</sequence>
<keyword evidence="3" id="KW-1185">Reference proteome</keyword>
<dbReference type="AlphaFoldDB" id="A0A1M4Z4C2"/>
<evidence type="ECO:0000259" key="1">
    <source>
        <dbReference type="PROSITE" id="PS51704"/>
    </source>
</evidence>
<dbReference type="GO" id="GO:0070291">
    <property type="term" value="P:N-acylethanolamine metabolic process"/>
    <property type="evidence" value="ECO:0007669"/>
    <property type="project" value="TreeGrafter"/>
</dbReference>
<dbReference type="InterPro" id="IPR017946">
    <property type="entry name" value="PLC-like_Pdiesterase_TIM-brl"/>
</dbReference>
<dbReference type="SUPFAM" id="SSF51695">
    <property type="entry name" value="PLC-like phosphodiesterases"/>
    <property type="match status" value="1"/>
</dbReference>
<dbReference type="GO" id="GO:0005886">
    <property type="term" value="C:plasma membrane"/>
    <property type="evidence" value="ECO:0007669"/>
    <property type="project" value="TreeGrafter"/>
</dbReference>
<name>A0A1M4Z4C2_9SPHI</name>
<dbReference type="PROSITE" id="PS51257">
    <property type="entry name" value="PROKAR_LIPOPROTEIN"/>
    <property type="match status" value="1"/>
</dbReference>
<organism evidence="2 3">
    <name type="scientific">Pedobacter caeni</name>
    <dbReference type="NCBI Taxonomy" id="288992"/>
    <lineage>
        <taxon>Bacteria</taxon>
        <taxon>Pseudomonadati</taxon>
        <taxon>Bacteroidota</taxon>
        <taxon>Sphingobacteriia</taxon>
        <taxon>Sphingobacteriales</taxon>
        <taxon>Sphingobacteriaceae</taxon>
        <taxon>Pedobacter</taxon>
    </lineage>
</organism>
<dbReference type="Gene3D" id="3.20.20.190">
    <property type="entry name" value="Phosphatidylinositol (PI) phosphodiesterase"/>
    <property type="match status" value="1"/>
</dbReference>
<dbReference type="PANTHER" id="PTHR46320">
    <property type="entry name" value="GLYCEROPHOSPHODIESTER PHOSPHODIESTERASE 1"/>
    <property type="match status" value="1"/>
</dbReference>
<dbReference type="CDD" id="cd08566">
    <property type="entry name" value="GDPD_AtGDE_like"/>
    <property type="match status" value="1"/>
</dbReference>
<dbReference type="OrthoDB" id="384721at2"/>
<dbReference type="PROSITE" id="PS51704">
    <property type="entry name" value="GP_PDE"/>
    <property type="match status" value="1"/>
</dbReference>
<dbReference type="PANTHER" id="PTHR46320:SF1">
    <property type="entry name" value="GLYCEROPHOSPHODIESTER PHOSPHODIESTERASE 1"/>
    <property type="match status" value="1"/>
</dbReference>
<dbReference type="InterPro" id="IPR030395">
    <property type="entry name" value="GP_PDE_dom"/>
</dbReference>
<dbReference type="GO" id="GO:0006580">
    <property type="term" value="P:ethanolamine metabolic process"/>
    <property type="evidence" value="ECO:0007669"/>
    <property type="project" value="TreeGrafter"/>
</dbReference>
<dbReference type="EMBL" id="FQUQ01000002">
    <property type="protein sequence ID" value="SHF12572.1"/>
    <property type="molecule type" value="Genomic_DNA"/>
</dbReference>
<dbReference type="InterPro" id="IPR032160">
    <property type="entry name" value="DUF4996"/>
</dbReference>
<evidence type="ECO:0000313" key="2">
    <source>
        <dbReference type="EMBL" id="SHF12572.1"/>
    </source>
</evidence>
<dbReference type="Proteomes" id="UP000184287">
    <property type="component" value="Unassembled WGS sequence"/>
</dbReference>
<proteinExistence type="predicted"/>
<evidence type="ECO:0000313" key="3">
    <source>
        <dbReference type="Proteomes" id="UP000184287"/>
    </source>
</evidence>
<dbReference type="GO" id="GO:0008889">
    <property type="term" value="F:glycerophosphodiester phosphodiesterase activity"/>
    <property type="evidence" value="ECO:0007669"/>
    <property type="project" value="TreeGrafter"/>
</dbReference>